<dbReference type="GO" id="GO:0005524">
    <property type="term" value="F:ATP binding"/>
    <property type="evidence" value="ECO:0007669"/>
    <property type="project" value="UniProtKB-KW"/>
</dbReference>
<dbReference type="Pfam" id="PF00005">
    <property type="entry name" value="ABC_tran"/>
    <property type="match status" value="1"/>
</dbReference>
<dbReference type="InterPro" id="IPR017871">
    <property type="entry name" value="ABC_transporter-like_CS"/>
</dbReference>
<dbReference type="PROSITE" id="PS00211">
    <property type="entry name" value="ABC_TRANSPORTER_1"/>
    <property type="match status" value="1"/>
</dbReference>
<dbReference type="PROSITE" id="PS50929">
    <property type="entry name" value="ABC_TM1F"/>
    <property type="match status" value="1"/>
</dbReference>
<evidence type="ECO:0000259" key="8">
    <source>
        <dbReference type="PROSITE" id="PS50893"/>
    </source>
</evidence>
<evidence type="ECO:0000256" key="2">
    <source>
        <dbReference type="ARBA" id="ARBA00022692"/>
    </source>
</evidence>
<evidence type="ECO:0000256" key="4">
    <source>
        <dbReference type="ARBA" id="ARBA00022840"/>
    </source>
</evidence>
<feature type="domain" description="ABC transmembrane type-1" evidence="9">
    <location>
        <begin position="24"/>
        <end position="299"/>
    </location>
</feature>
<name>A0A6G5QLT5_CAMRE</name>
<dbReference type="EMBL" id="CP012543">
    <property type="protein sequence ID" value="QCD46542.1"/>
    <property type="molecule type" value="Genomic_DNA"/>
</dbReference>
<dbReference type="Proteomes" id="UP000502377">
    <property type="component" value="Chromosome"/>
</dbReference>
<evidence type="ECO:0000256" key="7">
    <source>
        <dbReference type="SAM" id="Phobius"/>
    </source>
</evidence>
<organism evidence="10 11">
    <name type="scientific">Campylobacter rectus</name>
    <name type="common">Wolinella recta</name>
    <dbReference type="NCBI Taxonomy" id="203"/>
    <lineage>
        <taxon>Bacteria</taxon>
        <taxon>Pseudomonadati</taxon>
        <taxon>Campylobacterota</taxon>
        <taxon>Epsilonproteobacteria</taxon>
        <taxon>Campylobacterales</taxon>
        <taxon>Campylobacteraceae</taxon>
        <taxon>Campylobacter</taxon>
    </lineage>
</organism>
<dbReference type="InterPro" id="IPR036640">
    <property type="entry name" value="ABC1_TM_sf"/>
</dbReference>
<evidence type="ECO:0000256" key="5">
    <source>
        <dbReference type="ARBA" id="ARBA00022989"/>
    </source>
</evidence>
<proteinExistence type="predicted"/>
<feature type="domain" description="ABC transporter" evidence="8">
    <location>
        <begin position="330"/>
        <end position="564"/>
    </location>
</feature>
<feature type="transmembrane region" description="Helical" evidence="7">
    <location>
        <begin position="58"/>
        <end position="78"/>
    </location>
</feature>
<comment type="subcellular location">
    <subcellularLocation>
        <location evidence="1">Cell membrane</location>
        <topology evidence="1">Multi-pass membrane protein</topology>
    </subcellularLocation>
</comment>
<dbReference type="InterPro" id="IPR047957">
    <property type="entry name" value="ABC_AprD-like_6TM"/>
</dbReference>
<dbReference type="SUPFAM" id="SSF52540">
    <property type="entry name" value="P-loop containing nucleoside triphosphate hydrolases"/>
    <property type="match status" value="1"/>
</dbReference>
<dbReference type="InterPro" id="IPR027417">
    <property type="entry name" value="P-loop_NTPase"/>
</dbReference>
<dbReference type="NCBIfam" id="TIGR01842">
    <property type="entry name" value="type_I_sec_PrtD"/>
    <property type="match status" value="1"/>
</dbReference>
<dbReference type="AlphaFoldDB" id="A0A6G5QLT5"/>
<dbReference type="GO" id="GO:0034040">
    <property type="term" value="F:ATPase-coupled lipid transmembrane transporter activity"/>
    <property type="evidence" value="ECO:0007669"/>
    <property type="project" value="TreeGrafter"/>
</dbReference>
<keyword evidence="2 7" id="KW-0812">Transmembrane</keyword>
<dbReference type="GO" id="GO:0016887">
    <property type="term" value="F:ATP hydrolysis activity"/>
    <property type="evidence" value="ECO:0007669"/>
    <property type="project" value="InterPro"/>
</dbReference>
<dbReference type="Pfam" id="PF00664">
    <property type="entry name" value="ABC_membrane"/>
    <property type="match status" value="1"/>
</dbReference>
<evidence type="ECO:0000256" key="3">
    <source>
        <dbReference type="ARBA" id="ARBA00022741"/>
    </source>
</evidence>
<dbReference type="InterPro" id="IPR010128">
    <property type="entry name" value="ATPase_T1SS_PrtD-like"/>
</dbReference>
<dbReference type="Gene3D" id="1.20.1560.10">
    <property type="entry name" value="ABC transporter type 1, transmembrane domain"/>
    <property type="match status" value="1"/>
</dbReference>
<feature type="transmembrane region" description="Helical" evidence="7">
    <location>
        <begin position="20"/>
        <end position="38"/>
    </location>
</feature>
<evidence type="ECO:0000313" key="10">
    <source>
        <dbReference type="EMBL" id="QCD46542.1"/>
    </source>
</evidence>
<dbReference type="InterPro" id="IPR011527">
    <property type="entry name" value="ABC1_TM_dom"/>
</dbReference>
<dbReference type="Gene3D" id="3.40.50.300">
    <property type="entry name" value="P-loop containing nucleotide triphosphate hydrolases"/>
    <property type="match status" value="1"/>
</dbReference>
<keyword evidence="3" id="KW-0547">Nucleotide-binding</keyword>
<dbReference type="RefSeq" id="WP_002945128.1">
    <property type="nucleotide sequence ID" value="NZ_CP012543.1"/>
</dbReference>
<dbReference type="GO" id="GO:0030253">
    <property type="term" value="P:protein secretion by the type I secretion system"/>
    <property type="evidence" value="ECO:0007669"/>
    <property type="project" value="InterPro"/>
</dbReference>
<keyword evidence="5 7" id="KW-1133">Transmembrane helix</keyword>
<evidence type="ECO:0000313" key="11">
    <source>
        <dbReference type="Proteomes" id="UP000502377"/>
    </source>
</evidence>
<evidence type="ECO:0000256" key="6">
    <source>
        <dbReference type="ARBA" id="ARBA00023136"/>
    </source>
</evidence>
<evidence type="ECO:0000256" key="1">
    <source>
        <dbReference type="ARBA" id="ARBA00004651"/>
    </source>
</evidence>
<evidence type="ECO:0000259" key="9">
    <source>
        <dbReference type="PROSITE" id="PS50929"/>
    </source>
</evidence>
<gene>
    <name evidence="10" type="primary">sapD</name>
    <name evidence="10" type="ORF">CRECT_0864</name>
</gene>
<dbReference type="KEGG" id="crx:CRECT_0864"/>
<dbReference type="PANTHER" id="PTHR24221">
    <property type="entry name" value="ATP-BINDING CASSETTE SUB-FAMILY B"/>
    <property type="match status" value="1"/>
</dbReference>
<feature type="transmembrane region" description="Helical" evidence="7">
    <location>
        <begin position="128"/>
        <end position="149"/>
    </location>
</feature>
<dbReference type="InterPro" id="IPR039421">
    <property type="entry name" value="Type_1_exporter"/>
</dbReference>
<dbReference type="SMART" id="SM00382">
    <property type="entry name" value="AAA"/>
    <property type="match status" value="1"/>
</dbReference>
<dbReference type="CDD" id="cd18586">
    <property type="entry name" value="ABC_6TM_PrtD_like"/>
    <property type="match status" value="1"/>
</dbReference>
<dbReference type="PROSITE" id="PS50893">
    <property type="entry name" value="ABC_TRANSPORTER_2"/>
    <property type="match status" value="1"/>
</dbReference>
<dbReference type="SUPFAM" id="SSF90123">
    <property type="entry name" value="ABC transporter transmembrane region"/>
    <property type="match status" value="1"/>
</dbReference>
<sequence>MSITKKENELKNILRKSKKCLVYAGIFSAFVNLLMLTPPLYMLQLYGRVVTSRSLDTLTMLTLIVVFLFVTMGAFEILRSRVLIIFANQMDQNLSGRVYDAIFKLAAGNPSRTTSQAMSDINTLKQYLSGNGVFAFLDAPWLPIYIAILFLFHPYYGWFSVFAAICLFILALLNENATKEGLKNSNDSYRREMRFVDANLKNSEVIQAMGMNANLRKIWEKKHDEFLNSHSDASSKAGIYANISKTARVTFQSLMLGLGAYLVVKMELTPGMMIAGSIIMGRALAPLDILIASWKNYKGAKESYQRLDRFLDEFPVQTDRIKLPDPVGHIECQGVSLLPPNAKTLSLADVTLSLNAGDMCAIIGPSAAGKSSFARAVLGVWPLFKGVVRVDGADINQYDSDHLGEFIGYLPQDVELFEGTVAENIARFGELDSEEIIKAAKLANVHEMILNLPEGYDTRIGIGGSSLSGGQRQRIALARAFYKSPRIIVLDEPNASLDEAGERALHQALLNMKGKATIILITHKLNILGIVDKIAVLTAGRLIYFGLRDAVLHELTKNQNQAVEQQAKQKITEEKE</sequence>
<accession>A0A6G5QLT5</accession>
<dbReference type="GO" id="GO:0140359">
    <property type="term" value="F:ABC-type transporter activity"/>
    <property type="evidence" value="ECO:0007669"/>
    <property type="project" value="InterPro"/>
</dbReference>
<dbReference type="InterPro" id="IPR003439">
    <property type="entry name" value="ABC_transporter-like_ATP-bd"/>
</dbReference>
<reference evidence="10 11" key="1">
    <citation type="submission" date="2016-07" db="EMBL/GenBank/DDBJ databases">
        <title>Comparative genomics of the Campylobacter concisus group.</title>
        <authorList>
            <person name="Miller W.G."/>
            <person name="Yee E."/>
            <person name="Chapman M.H."/>
            <person name="Huynh S."/>
            <person name="Bono J.L."/>
            <person name="On S.L.W."/>
            <person name="StLeger J."/>
            <person name="Foster G."/>
            <person name="Parker C.T."/>
        </authorList>
    </citation>
    <scope>NUCLEOTIDE SEQUENCE [LARGE SCALE GENOMIC DNA]</scope>
    <source>
        <strain evidence="10 11">ATCC 33238</strain>
    </source>
</reference>
<dbReference type="InterPro" id="IPR003593">
    <property type="entry name" value="AAA+_ATPase"/>
</dbReference>
<keyword evidence="6 7" id="KW-0472">Membrane</keyword>
<protein>
    <submittedName>
        <fullName evidence="10">Type I secretion system, ABC transporter, ATP-binding/permease components</fullName>
    </submittedName>
</protein>
<dbReference type="PANTHER" id="PTHR24221:SF248">
    <property type="entry name" value="ABC TRANSPORTER TRANSMEMBRANE REGION"/>
    <property type="match status" value="1"/>
</dbReference>
<feature type="transmembrane region" description="Helical" evidence="7">
    <location>
        <begin position="155"/>
        <end position="173"/>
    </location>
</feature>
<keyword evidence="4 10" id="KW-0067">ATP-binding</keyword>
<dbReference type="GO" id="GO:0030256">
    <property type="term" value="C:type I protein secretion system complex"/>
    <property type="evidence" value="ECO:0007669"/>
    <property type="project" value="InterPro"/>
</dbReference>
<dbReference type="GO" id="GO:0005886">
    <property type="term" value="C:plasma membrane"/>
    <property type="evidence" value="ECO:0007669"/>
    <property type="project" value="UniProtKB-SubCell"/>
</dbReference>